<reference evidence="3 4" key="1">
    <citation type="journal article" date="2019" name="Int. J. Syst. Evol. Microbiol.">
        <title>The Global Catalogue of Microorganisms (GCM) 10K type strain sequencing project: providing services to taxonomists for standard genome sequencing and annotation.</title>
        <authorList>
            <consortium name="The Broad Institute Genomics Platform"/>
            <consortium name="The Broad Institute Genome Sequencing Center for Infectious Disease"/>
            <person name="Wu L."/>
            <person name="Ma J."/>
        </authorList>
    </citation>
    <scope>NUCLEOTIDE SEQUENCE [LARGE SCALE GENOMIC DNA]</scope>
    <source>
        <strain evidence="3 4">JCM 12696</strain>
    </source>
</reference>
<name>A0ABN1V6C5_9ACTN</name>
<sequence>MLFSSFPGEGIFMRNAVVEPGLFVEHAAGDTRVPRALVHKAADAEVLLARIHPRGEGRFAVTAHWPHDHPLHHREADGSRDALIVVETLRQAGICLSHRFFDVPVDHPFILCGFEFDLDAPLCDRRPGGEDAEVVFDITVRCDRPRPGRVNMSAEATVLVDGRPVGRAGMDWIPLTPERYEAVRHRGATTVPPGDAARGDATGTDGRQGGDEGVVLPAPAVGRDRADAVLLAALPDDPCGWRLRMDTGHPALFDHASDHVPGMVLVEAFRQAALLSVNGSADPDAAPRGWFLGSMRTTFDAFGELGLPVIVTATADPESGGFLTTATQGGRVLATARLTGASLPLLDPLPRKADTAC</sequence>
<dbReference type="EMBL" id="BAAAKV010000085">
    <property type="protein sequence ID" value="GAA1196904.1"/>
    <property type="molecule type" value="Genomic_DNA"/>
</dbReference>
<evidence type="ECO:0000259" key="2">
    <source>
        <dbReference type="Pfam" id="PF03756"/>
    </source>
</evidence>
<dbReference type="InterPro" id="IPR047757">
    <property type="entry name" value="AfsA-like"/>
</dbReference>
<accession>A0ABN1V6C5</accession>
<evidence type="ECO:0000313" key="3">
    <source>
        <dbReference type="EMBL" id="GAA1196904.1"/>
    </source>
</evidence>
<dbReference type="Proteomes" id="UP001501371">
    <property type="component" value="Unassembled WGS sequence"/>
</dbReference>
<evidence type="ECO:0000313" key="4">
    <source>
        <dbReference type="Proteomes" id="UP001501371"/>
    </source>
</evidence>
<feature type="domain" description="A-factor biosynthesis hotdog" evidence="2">
    <location>
        <begin position="37"/>
        <end position="172"/>
    </location>
</feature>
<comment type="caution">
    <text evidence="3">The sequence shown here is derived from an EMBL/GenBank/DDBJ whole genome shotgun (WGS) entry which is preliminary data.</text>
</comment>
<feature type="region of interest" description="Disordered" evidence="1">
    <location>
        <begin position="188"/>
        <end position="213"/>
    </location>
</feature>
<proteinExistence type="predicted"/>
<keyword evidence="4" id="KW-1185">Reference proteome</keyword>
<dbReference type="Pfam" id="PF03756">
    <property type="entry name" value="AfsA"/>
    <property type="match status" value="2"/>
</dbReference>
<feature type="domain" description="A-factor biosynthesis hotdog" evidence="2">
    <location>
        <begin position="220"/>
        <end position="340"/>
    </location>
</feature>
<protein>
    <submittedName>
        <fullName evidence="3">ScbA/BarX family gamma-butyrolactone biosynthesis protein</fullName>
    </submittedName>
</protein>
<dbReference type="NCBIfam" id="NF041195">
    <property type="entry name" value="ScbA_BarX_GamBu"/>
    <property type="match status" value="1"/>
</dbReference>
<organism evidence="3 4">
    <name type="scientific">Streptomyces hebeiensis</name>
    <dbReference type="NCBI Taxonomy" id="229486"/>
    <lineage>
        <taxon>Bacteria</taxon>
        <taxon>Bacillati</taxon>
        <taxon>Actinomycetota</taxon>
        <taxon>Actinomycetes</taxon>
        <taxon>Kitasatosporales</taxon>
        <taxon>Streptomycetaceae</taxon>
        <taxon>Streptomyces</taxon>
    </lineage>
</organism>
<gene>
    <name evidence="3" type="ORF">GCM10009654_62280</name>
</gene>
<evidence type="ECO:0000256" key="1">
    <source>
        <dbReference type="SAM" id="MobiDB-lite"/>
    </source>
</evidence>
<dbReference type="InterPro" id="IPR005509">
    <property type="entry name" value="AfsA_hotdog_dom"/>
</dbReference>